<dbReference type="EMBL" id="RHHB01000008">
    <property type="protein sequence ID" value="RNB50473.1"/>
    <property type="molecule type" value="Genomic_DNA"/>
</dbReference>
<feature type="transmembrane region" description="Helical" evidence="2">
    <location>
        <begin position="173"/>
        <end position="190"/>
    </location>
</feature>
<feature type="transmembrane region" description="Helical" evidence="2">
    <location>
        <begin position="953"/>
        <end position="972"/>
    </location>
</feature>
<feature type="transmembrane region" description="Helical" evidence="2">
    <location>
        <begin position="810"/>
        <end position="828"/>
    </location>
</feature>
<feature type="transmembrane region" description="Helical" evidence="2">
    <location>
        <begin position="1111"/>
        <end position="1132"/>
    </location>
</feature>
<keyword evidence="2" id="KW-0472">Membrane</keyword>
<evidence type="ECO:0000256" key="2">
    <source>
        <dbReference type="SAM" id="Phobius"/>
    </source>
</evidence>
<feature type="transmembrane region" description="Helical" evidence="2">
    <location>
        <begin position="308"/>
        <end position="329"/>
    </location>
</feature>
<feature type="transmembrane region" description="Helical" evidence="2">
    <location>
        <begin position="618"/>
        <end position="637"/>
    </location>
</feature>
<evidence type="ECO:0000313" key="4">
    <source>
        <dbReference type="Proteomes" id="UP000275048"/>
    </source>
</evidence>
<feature type="transmembrane region" description="Helical" evidence="2">
    <location>
        <begin position="890"/>
        <end position="909"/>
    </location>
</feature>
<feature type="transmembrane region" description="Helical" evidence="2">
    <location>
        <begin position="834"/>
        <end position="854"/>
    </location>
</feature>
<proteinExistence type="predicted"/>
<organism evidence="3 4">
    <name type="scientific">Agromyces tardus</name>
    <dbReference type="NCBI Taxonomy" id="2583849"/>
    <lineage>
        <taxon>Bacteria</taxon>
        <taxon>Bacillati</taxon>
        <taxon>Actinomycetota</taxon>
        <taxon>Actinomycetes</taxon>
        <taxon>Micrococcales</taxon>
        <taxon>Microbacteriaceae</taxon>
        <taxon>Agromyces</taxon>
    </lineage>
</organism>
<keyword evidence="4" id="KW-1185">Reference proteome</keyword>
<feature type="transmembrane region" description="Helical" evidence="2">
    <location>
        <begin position="1060"/>
        <end position="1077"/>
    </location>
</feature>
<dbReference type="InterPro" id="IPR058062">
    <property type="entry name" value="SCO7613_C"/>
</dbReference>
<feature type="transmembrane region" description="Helical" evidence="2">
    <location>
        <begin position="113"/>
        <end position="138"/>
    </location>
</feature>
<feature type="transmembrane region" description="Helical" evidence="2">
    <location>
        <begin position="751"/>
        <end position="774"/>
    </location>
</feature>
<feature type="transmembrane region" description="Helical" evidence="2">
    <location>
        <begin position="979"/>
        <end position="1001"/>
    </location>
</feature>
<feature type="transmembrane region" description="Helical" evidence="2">
    <location>
        <begin position="202"/>
        <end position="222"/>
    </location>
</feature>
<feature type="transmembrane region" description="Helical" evidence="2">
    <location>
        <begin position="780"/>
        <end position="798"/>
    </location>
</feature>
<feature type="compositionally biased region" description="Low complexity" evidence="1">
    <location>
        <begin position="1153"/>
        <end position="1163"/>
    </location>
</feature>
<protein>
    <submittedName>
        <fullName evidence="3">Uncharacterized protein</fullName>
    </submittedName>
</protein>
<feature type="transmembrane region" description="Helical" evidence="2">
    <location>
        <begin position="577"/>
        <end position="598"/>
    </location>
</feature>
<feature type="transmembrane region" description="Helical" evidence="2">
    <location>
        <begin position="551"/>
        <end position="570"/>
    </location>
</feature>
<dbReference type="Proteomes" id="UP000275048">
    <property type="component" value="Unassembled WGS sequence"/>
</dbReference>
<feature type="transmembrane region" description="Helical" evidence="2">
    <location>
        <begin position="646"/>
        <end position="665"/>
    </location>
</feature>
<feature type="transmembrane region" description="Helical" evidence="2">
    <location>
        <begin position="450"/>
        <end position="469"/>
    </location>
</feature>
<sequence length="1216" mass="122034">MCGLQLAVPAASELLAASTRVYEAERGRQAVIARMRSDQAAAFEAAGAAAWWSTAPARPPVPAAAAPAAPVAGAAPVATTAAPVAAPAGGGAPGAPPTVAAGPPAPRRSGVQVLLLALGVVLLSVAAIVFLFVAYLVASLEVRSIIIASASVLVLALAWFLRARRLPGTAEGVASVAVVLLLLDVYTVRANDVFGTGSLRVSTYWGAALLVVAGLLAASRLVSGVRVPGFAAAGITPVALFLLAAGLVSESDVPTGVWLGFLAAATAGLAALFVRPRVERTVVLIESGAAGALAFLTAIWALPDITWSATWAFGAVAVVWLLAVAALRLPTARLHPAWSQVAAVIAGASAALAPTLGVAGELEAADAVWIAPAAATAVACVLAAFTLRRGIHADARNAFLPAAAVAVLASVPGIQLGVTAIAGLLFKRFLVWAVPGDANVSTTSFDSEPGVVLTPIVMAIGAAIALSFLRRLRTLMALPLGFALFTVVAASGIASTISVAVLILLALATGALAVAATPVSRRLRGSIPTLAAAGMTAAAMTWAIAHASTDIWWWAVTAVLLLSVAGRVLAARVWSAASAGVFGILHLVVTTTVFAITMATLPGWADAAHHPFPAPWDSPWMCAGTACALVLGGLAFAPRLARGDRAALVAPPFAAALIAATALVVVPTPTLAWVPAMVLAIAAGLWLRPSVPVEPRVAFGAATPLALGLGTAGLAHQFAGAPVVALGLAGAALVGAGLAHVVRRLGAATTAAWSAAVGFVAVVALGVGVGVGPVYAAEPWLVLLVLTPVPVILAGVSGDPIGGDSPLRHLSWLSLALAVATVWTWLAGDAVTDVEAYSLPLAAALAIAGALITWRRTAAASTAAGRTTLFASAAAVAVLPSVASSAGSELRTLVLVSIGAVVVIAGQFLPERSRGVPIRLLAVVAGWTAVTGAALVRGTAVAAGEPSALIPEFWPFIGFATGVFGAIAWAWTGSRPAMLAEWMLAASLVLGTVPTVVAIAYDDQPTLRAAVLLPALAAVHIANASLSRRPFAGAVLGWSSLGALVAWSVLVLVLGTVDPFDVTTIPLAAALIGAGALRMRRSPALGSWPALGPGLAVLLIPWLVADWTDSELWRIVTLGIVSVAAVVAGAVWRLEAPLLLGAAVLLVHALNSSGRGSRGCTRPSGGGSGSRSPVRCSSRSRQRTNGNSASPGASCARSQPCADAGASRIAGRRVLR</sequence>
<feature type="transmembrane region" description="Helical" evidence="2">
    <location>
        <begin position="476"/>
        <end position="494"/>
    </location>
</feature>
<feature type="transmembrane region" description="Helical" evidence="2">
    <location>
        <begin position="399"/>
        <end position="426"/>
    </location>
</feature>
<accession>A0A3M8AH20</accession>
<evidence type="ECO:0000256" key="1">
    <source>
        <dbReference type="SAM" id="MobiDB-lite"/>
    </source>
</evidence>
<comment type="caution">
    <text evidence="3">The sequence shown here is derived from an EMBL/GenBank/DDBJ whole genome shotgun (WGS) entry which is preliminary data.</text>
</comment>
<feature type="transmembrane region" description="Helical" evidence="2">
    <location>
        <begin position="341"/>
        <end position="362"/>
    </location>
</feature>
<feature type="transmembrane region" description="Helical" evidence="2">
    <location>
        <begin position="281"/>
        <end position="302"/>
    </location>
</feature>
<feature type="region of interest" description="Disordered" evidence="1">
    <location>
        <begin position="1153"/>
        <end position="1204"/>
    </location>
</feature>
<name>A0A3M8AH20_9MICO</name>
<dbReference type="AlphaFoldDB" id="A0A3M8AH20"/>
<feature type="transmembrane region" description="Helical" evidence="2">
    <location>
        <begin position="229"/>
        <end position="249"/>
    </location>
</feature>
<keyword evidence="2" id="KW-0812">Transmembrane</keyword>
<reference evidence="3 4" key="1">
    <citation type="submission" date="2018-10" db="EMBL/GenBank/DDBJ databases">
        <title>Isolation, diversity and antibacterial activity of antinobacteria from the wheat rhizosphere soil.</title>
        <authorList>
            <person name="Sun T."/>
        </authorList>
    </citation>
    <scope>NUCLEOTIDE SEQUENCE [LARGE SCALE GENOMIC DNA]</scope>
    <source>
        <strain evidence="3 4">SJ-23</strain>
    </source>
</reference>
<feature type="transmembrane region" description="Helical" evidence="2">
    <location>
        <begin position="1084"/>
        <end position="1105"/>
    </location>
</feature>
<feature type="transmembrane region" description="Helical" evidence="2">
    <location>
        <begin position="671"/>
        <end position="688"/>
    </location>
</feature>
<feature type="transmembrane region" description="Helical" evidence="2">
    <location>
        <begin position="255"/>
        <end position="274"/>
    </location>
</feature>
<feature type="transmembrane region" description="Helical" evidence="2">
    <location>
        <begin position="527"/>
        <end position="545"/>
    </location>
</feature>
<feature type="compositionally biased region" description="Low complexity" evidence="1">
    <location>
        <begin position="1170"/>
        <end position="1179"/>
    </location>
</feature>
<feature type="transmembrane region" description="Helical" evidence="2">
    <location>
        <begin position="368"/>
        <end position="387"/>
    </location>
</feature>
<evidence type="ECO:0000313" key="3">
    <source>
        <dbReference type="EMBL" id="RNB50473.1"/>
    </source>
</evidence>
<feature type="transmembrane region" description="Helical" evidence="2">
    <location>
        <begin position="921"/>
        <end position="941"/>
    </location>
</feature>
<feature type="transmembrane region" description="Helical" evidence="2">
    <location>
        <begin position="866"/>
        <end position="884"/>
    </location>
</feature>
<gene>
    <name evidence="3" type="ORF">EDM22_07075</name>
</gene>
<feature type="transmembrane region" description="Helical" evidence="2">
    <location>
        <begin position="1033"/>
        <end position="1054"/>
    </location>
</feature>
<feature type="transmembrane region" description="Helical" evidence="2">
    <location>
        <begin position="1007"/>
        <end position="1026"/>
    </location>
</feature>
<feature type="transmembrane region" description="Helical" evidence="2">
    <location>
        <begin position="697"/>
        <end position="715"/>
    </location>
</feature>
<feature type="transmembrane region" description="Helical" evidence="2">
    <location>
        <begin position="721"/>
        <end position="739"/>
    </location>
</feature>
<dbReference type="NCBIfam" id="NF047321">
    <property type="entry name" value="SCO7613_CTERM"/>
    <property type="match status" value="1"/>
</dbReference>
<feature type="transmembrane region" description="Helical" evidence="2">
    <location>
        <begin position="500"/>
        <end position="520"/>
    </location>
</feature>
<feature type="transmembrane region" description="Helical" evidence="2">
    <location>
        <begin position="144"/>
        <end position="161"/>
    </location>
</feature>
<keyword evidence="2" id="KW-1133">Transmembrane helix</keyword>